<dbReference type="PRINTS" id="PR00463">
    <property type="entry name" value="EP450I"/>
</dbReference>
<protein>
    <recommendedName>
        <fullName evidence="11">Cytochrome P450</fullName>
    </recommendedName>
</protein>
<dbReference type="PANTHER" id="PTHR46300">
    <property type="entry name" value="P450, PUTATIVE (EUROFUNG)-RELATED-RELATED"/>
    <property type="match status" value="1"/>
</dbReference>
<dbReference type="EMBL" id="KN819171">
    <property type="protein sequence ID" value="KIL53882.1"/>
    <property type="molecule type" value="Genomic_DNA"/>
</dbReference>
<dbReference type="STRING" id="946122.A0A0C2VYG0"/>
<organism evidence="9 10">
    <name type="scientific">Amanita muscaria (strain Koide BX008)</name>
    <dbReference type="NCBI Taxonomy" id="946122"/>
    <lineage>
        <taxon>Eukaryota</taxon>
        <taxon>Fungi</taxon>
        <taxon>Dikarya</taxon>
        <taxon>Basidiomycota</taxon>
        <taxon>Agaricomycotina</taxon>
        <taxon>Agaricomycetes</taxon>
        <taxon>Agaricomycetidae</taxon>
        <taxon>Agaricales</taxon>
        <taxon>Pluteineae</taxon>
        <taxon>Amanitaceae</taxon>
        <taxon>Amanita</taxon>
    </lineage>
</organism>
<dbReference type="GO" id="GO:0016705">
    <property type="term" value="F:oxidoreductase activity, acting on paired donors, with incorporation or reduction of molecular oxygen"/>
    <property type="evidence" value="ECO:0007669"/>
    <property type="project" value="InterPro"/>
</dbReference>
<evidence type="ECO:0000256" key="1">
    <source>
        <dbReference type="ARBA" id="ARBA00001971"/>
    </source>
</evidence>
<evidence type="ECO:0000256" key="8">
    <source>
        <dbReference type="ARBA" id="ARBA00023033"/>
    </source>
</evidence>
<keyword evidence="7" id="KW-0408">Iron</keyword>
<gene>
    <name evidence="9" type="ORF">M378DRAFT_174541</name>
</gene>
<keyword evidence="6" id="KW-0560">Oxidoreductase</keyword>
<dbReference type="InterPro" id="IPR036396">
    <property type="entry name" value="Cyt_P450_sf"/>
</dbReference>
<accession>A0A0C2VYG0</accession>
<proteinExistence type="inferred from homology"/>
<name>A0A0C2VYG0_AMAMK</name>
<evidence type="ECO:0000256" key="7">
    <source>
        <dbReference type="ARBA" id="ARBA00023004"/>
    </source>
</evidence>
<dbReference type="Pfam" id="PF00067">
    <property type="entry name" value="p450"/>
    <property type="match status" value="1"/>
</dbReference>
<dbReference type="OrthoDB" id="3934656at2759"/>
<evidence type="ECO:0000313" key="9">
    <source>
        <dbReference type="EMBL" id="KIL53882.1"/>
    </source>
</evidence>
<dbReference type="SUPFAM" id="SSF48264">
    <property type="entry name" value="Cytochrome P450"/>
    <property type="match status" value="1"/>
</dbReference>
<dbReference type="HOGENOM" id="CLU_001570_20_0_1"/>
<dbReference type="GO" id="GO:0005506">
    <property type="term" value="F:iron ion binding"/>
    <property type="evidence" value="ECO:0007669"/>
    <property type="project" value="InterPro"/>
</dbReference>
<evidence type="ECO:0008006" key="11">
    <source>
        <dbReference type="Google" id="ProtNLM"/>
    </source>
</evidence>
<dbReference type="InterPro" id="IPR001128">
    <property type="entry name" value="Cyt_P450"/>
</dbReference>
<keyword evidence="4" id="KW-0349">Heme</keyword>
<comment type="pathway">
    <text evidence="2">Secondary metabolite biosynthesis.</text>
</comment>
<dbReference type="GO" id="GO:0020037">
    <property type="term" value="F:heme binding"/>
    <property type="evidence" value="ECO:0007669"/>
    <property type="project" value="InterPro"/>
</dbReference>
<evidence type="ECO:0000313" key="10">
    <source>
        <dbReference type="Proteomes" id="UP000054549"/>
    </source>
</evidence>
<evidence type="ECO:0000256" key="4">
    <source>
        <dbReference type="ARBA" id="ARBA00022617"/>
    </source>
</evidence>
<evidence type="ECO:0000256" key="6">
    <source>
        <dbReference type="ARBA" id="ARBA00023002"/>
    </source>
</evidence>
<dbReference type="GO" id="GO:0004497">
    <property type="term" value="F:monooxygenase activity"/>
    <property type="evidence" value="ECO:0007669"/>
    <property type="project" value="UniProtKB-KW"/>
</dbReference>
<dbReference type="InParanoid" id="A0A0C2VYG0"/>
<keyword evidence="10" id="KW-1185">Reference proteome</keyword>
<comment type="similarity">
    <text evidence="3">Belongs to the cytochrome P450 family.</text>
</comment>
<sequence>MALHPETQRKAQMEIDQFVGKERLPTYEDRASLPYVEALYREFQRWRPVTPLGVLHTATDDDMYKGFYIPKGTLVIPNVWAIGRDEAIYQDPERFMPERFFNADGALNNDTVNYVFGFGLRYFMPTIAP</sequence>
<dbReference type="InterPro" id="IPR002401">
    <property type="entry name" value="Cyt_P450_E_grp-I"/>
</dbReference>
<evidence type="ECO:0000256" key="5">
    <source>
        <dbReference type="ARBA" id="ARBA00022723"/>
    </source>
</evidence>
<dbReference type="Proteomes" id="UP000054549">
    <property type="component" value="Unassembled WGS sequence"/>
</dbReference>
<comment type="cofactor">
    <cofactor evidence="1">
        <name>heme</name>
        <dbReference type="ChEBI" id="CHEBI:30413"/>
    </cofactor>
</comment>
<evidence type="ECO:0000256" key="3">
    <source>
        <dbReference type="ARBA" id="ARBA00010617"/>
    </source>
</evidence>
<reference evidence="9 10" key="1">
    <citation type="submission" date="2014-04" db="EMBL/GenBank/DDBJ databases">
        <title>Evolutionary Origins and Diversification of the Mycorrhizal Mutualists.</title>
        <authorList>
            <consortium name="DOE Joint Genome Institute"/>
            <consortium name="Mycorrhizal Genomics Consortium"/>
            <person name="Kohler A."/>
            <person name="Kuo A."/>
            <person name="Nagy L.G."/>
            <person name="Floudas D."/>
            <person name="Copeland A."/>
            <person name="Barry K.W."/>
            <person name="Cichocki N."/>
            <person name="Veneault-Fourrey C."/>
            <person name="LaButti K."/>
            <person name="Lindquist E.A."/>
            <person name="Lipzen A."/>
            <person name="Lundell T."/>
            <person name="Morin E."/>
            <person name="Murat C."/>
            <person name="Riley R."/>
            <person name="Ohm R."/>
            <person name="Sun H."/>
            <person name="Tunlid A."/>
            <person name="Henrissat B."/>
            <person name="Grigoriev I.V."/>
            <person name="Hibbett D.S."/>
            <person name="Martin F."/>
        </authorList>
    </citation>
    <scope>NUCLEOTIDE SEQUENCE [LARGE SCALE GENOMIC DNA]</scope>
    <source>
        <strain evidence="9 10">Koide BX008</strain>
    </source>
</reference>
<keyword evidence="5" id="KW-0479">Metal-binding</keyword>
<dbReference type="Gene3D" id="1.10.630.10">
    <property type="entry name" value="Cytochrome P450"/>
    <property type="match status" value="1"/>
</dbReference>
<evidence type="ECO:0000256" key="2">
    <source>
        <dbReference type="ARBA" id="ARBA00005179"/>
    </source>
</evidence>
<keyword evidence="8" id="KW-0503">Monooxygenase</keyword>
<dbReference type="InterPro" id="IPR050364">
    <property type="entry name" value="Cytochrome_P450_fung"/>
</dbReference>
<dbReference type="AlphaFoldDB" id="A0A0C2VYG0"/>